<comment type="catalytic activity">
    <reaction evidence="1">
        <text>Hydrolysis of alpha-(2-&gt;3)-, alpha-(2-&gt;6)-, alpha-(2-&gt;8)- glycosidic linkages of terminal sialic acid residues in oligosaccharides, glycoproteins, glycolipids, colominic acid and synthetic substrates.</text>
        <dbReference type="EC" id="3.2.1.18"/>
    </reaction>
</comment>
<organism evidence="10 11">
    <name type="scientific">Streptomyces liliifuscus</name>
    <dbReference type="NCBI Taxonomy" id="2797636"/>
    <lineage>
        <taxon>Bacteria</taxon>
        <taxon>Bacillati</taxon>
        <taxon>Actinomycetota</taxon>
        <taxon>Actinomycetes</taxon>
        <taxon>Kitasatosporales</taxon>
        <taxon>Streptomycetaceae</taxon>
        <taxon>Streptomyces</taxon>
    </lineage>
</organism>
<evidence type="ECO:0000259" key="8">
    <source>
        <dbReference type="SMART" id="SM00282"/>
    </source>
</evidence>
<dbReference type="CDD" id="cd00110">
    <property type="entry name" value="LamG"/>
    <property type="match status" value="1"/>
</dbReference>
<feature type="signal peptide" evidence="7">
    <location>
        <begin position="1"/>
        <end position="28"/>
    </location>
</feature>
<dbReference type="SUPFAM" id="SSF49899">
    <property type="entry name" value="Concanavalin A-like lectins/glucanases"/>
    <property type="match status" value="1"/>
</dbReference>
<dbReference type="EC" id="3.2.1.18" evidence="3"/>
<dbReference type="InterPro" id="IPR026856">
    <property type="entry name" value="Sialidase_fam"/>
</dbReference>
<evidence type="ECO:0000256" key="7">
    <source>
        <dbReference type="SAM" id="SignalP"/>
    </source>
</evidence>
<evidence type="ECO:0000259" key="9">
    <source>
        <dbReference type="SMART" id="SM00560"/>
    </source>
</evidence>
<dbReference type="InterPro" id="IPR013320">
    <property type="entry name" value="ConA-like_dom_sf"/>
</dbReference>
<accession>A0A7T7KUJ5</accession>
<evidence type="ECO:0000256" key="3">
    <source>
        <dbReference type="ARBA" id="ARBA00012733"/>
    </source>
</evidence>
<evidence type="ECO:0000256" key="2">
    <source>
        <dbReference type="ARBA" id="ARBA00009348"/>
    </source>
</evidence>
<evidence type="ECO:0000256" key="5">
    <source>
        <dbReference type="ARBA" id="ARBA00023157"/>
    </source>
</evidence>
<keyword evidence="11" id="KW-1185">Reference proteome</keyword>
<dbReference type="Pfam" id="PF13517">
    <property type="entry name" value="FG-GAP_3"/>
    <property type="match status" value="2"/>
</dbReference>
<gene>
    <name evidence="10" type="ORF">JEQ17_01490</name>
</gene>
<dbReference type="RefSeq" id="WP_200393453.1">
    <property type="nucleotide sequence ID" value="NZ_CP066831.1"/>
</dbReference>
<name>A0A7T7KUJ5_9ACTN</name>
<dbReference type="InterPro" id="IPR011040">
    <property type="entry name" value="Sialidase"/>
</dbReference>
<dbReference type="GO" id="GO:0009313">
    <property type="term" value="P:oligosaccharide catabolic process"/>
    <property type="evidence" value="ECO:0007669"/>
    <property type="project" value="TreeGrafter"/>
</dbReference>
<proteinExistence type="inferred from homology"/>
<feature type="chain" id="PRO_5033019332" description="exo-alpha-sialidase" evidence="7">
    <location>
        <begin position="29"/>
        <end position="950"/>
    </location>
</feature>
<keyword evidence="5" id="KW-1015">Disulfide bond</keyword>
<dbReference type="EMBL" id="CP066831">
    <property type="protein sequence ID" value="QQM38284.1"/>
    <property type="molecule type" value="Genomic_DNA"/>
</dbReference>
<evidence type="ECO:0000256" key="1">
    <source>
        <dbReference type="ARBA" id="ARBA00000427"/>
    </source>
</evidence>
<dbReference type="InterPro" id="IPR001791">
    <property type="entry name" value="Laminin_G"/>
</dbReference>
<dbReference type="GO" id="GO:0016020">
    <property type="term" value="C:membrane"/>
    <property type="evidence" value="ECO:0007669"/>
    <property type="project" value="TreeGrafter"/>
</dbReference>
<dbReference type="SMART" id="SM00560">
    <property type="entry name" value="LamGL"/>
    <property type="match status" value="1"/>
</dbReference>
<dbReference type="GO" id="GO:0006689">
    <property type="term" value="P:ganglioside catabolic process"/>
    <property type="evidence" value="ECO:0007669"/>
    <property type="project" value="TreeGrafter"/>
</dbReference>
<protein>
    <recommendedName>
        <fullName evidence="3">exo-alpha-sialidase</fullName>
        <ecNumber evidence="3">3.2.1.18</ecNumber>
    </recommendedName>
</protein>
<dbReference type="SUPFAM" id="SSF50939">
    <property type="entry name" value="Sialidases"/>
    <property type="match status" value="1"/>
</dbReference>
<dbReference type="GO" id="GO:0005737">
    <property type="term" value="C:cytoplasm"/>
    <property type="evidence" value="ECO:0007669"/>
    <property type="project" value="TreeGrafter"/>
</dbReference>
<reference evidence="10 11" key="1">
    <citation type="submission" date="2020-12" db="EMBL/GenBank/DDBJ databases">
        <title>A novel species.</title>
        <authorList>
            <person name="Li K."/>
        </authorList>
    </citation>
    <scope>NUCLEOTIDE SEQUENCE [LARGE SCALE GENOMIC DNA]</scope>
    <source>
        <strain evidence="10 11">ZYC-3</strain>
    </source>
</reference>
<dbReference type="Pfam" id="PF13088">
    <property type="entry name" value="BNR_2"/>
    <property type="match status" value="1"/>
</dbReference>
<evidence type="ECO:0000313" key="10">
    <source>
        <dbReference type="EMBL" id="QQM38284.1"/>
    </source>
</evidence>
<dbReference type="SMART" id="SM00282">
    <property type="entry name" value="LamG"/>
    <property type="match status" value="1"/>
</dbReference>
<dbReference type="Proteomes" id="UP000595636">
    <property type="component" value="Chromosome"/>
</dbReference>
<dbReference type="GO" id="GO:0004308">
    <property type="term" value="F:exo-alpha-sialidase activity"/>
    <property type="evidence" value="ECO:0007669"/>
    <property type="project" value="UniProtKB-EC"/>
</dbReference>
<keyword evidence="4 7" id="KW-0732">Signal</keyword>
<sequence>MNLSAVVRALLLPLIAGAALVSPAPATAAPVITAQPPQLPSQSTLFTSNTTIGGRTYTCFRIPSVVRTANKTLLAFAEARLSSGCSDTKEMDIVSRTSTDEGATWSAPKIIARSLSSDPANLGVPAINAQPTPIVDATYANPNPAVQGQVVLLYSVRLLTNGEIDGPDGQPNRIQTFAMYSRDDGQTWINRTDITSQVNPRQANQPATEQQGMRFLQPGPGHGIQLRPGGANGNRLVAPAYQNGRINPDNGRWIDDGHHASAIYSPDHGETWQRGAFTTNTGTLWSGEASITQLADDTLYMTSRNNALVVDRDADAASGVTRNKAISTNGGMTWGPATAANLPGSRVFAPILSLNSVPRGDSFNQLVITEPVYHDSDFPQRQGTLKLRSSFDNGATWQTPAQGLTIAKAGAGYSDITRTESGGLGVLYEAGPAPKDNPNGTYDLTSVRFTIVSAGQTVLTGPVTGSRTPNTVGDAATLRGRARLTAGRFGRALTLAPETSAGFVDVAPSSAYATKLSGDFTAAADFKYNSTTGLRAILWGFGVGAGLPQMWIRGEPEQNRIVANITTASGSKTVESTSSYNDNAWHQVVLVRASQELSLWIDGAKVDTDTAPSGAVSPARPQPLEVGNRLDGAQPFSGSIDRVMLYGRALSAQEISSAATTDSYSGTDMLLRLPFNTGEADTRSWDDTDGDGQLDVFNRLSDGRIWYFAGFGDATTGERHLENATLIGGTFGSTFHPARGDFNNDGLGDLIAINDQGQLNFWLGQGDGVLAAPTVLMSGTSFSTVKAVSGGDFNADGLTDIVGLGFDGSLWWWPGNGDRTFGARQNLSGTSFSAYSGVPTGDFDDDGNTDVAAVDSNGTLWWWKGDGNGGLAAAQQLASGTSFAAYSRFFTGDVNSDGHTDFAAVNSSGAARWWPGDGTGHVSTTANTLTVLSPVVGTTPALLNGGVYTF</sequence>
<feature type="region of interest" description="Disordered" evidence="6">
    <location>
        <begin position="610"/>
        <end position="631"/>
    </location>
</feature>
<dbReference type="PANTHER" id="PTHR10628:SF30">
    <property type="entry name" value="EXO-ALPHA-SIALIDASE"/>
    <property type="match status" value="1"/>
</dbReference>
<evidence type="ECO:0000256" key="6">
    <source>
        <dbReference type="SAM" id="MobiDB-lite"/>
    </source>
</evidence>
<dbReference type="KEGG" id="slf:JEQ17_01490"/>
<dbReference type="Gene3D" id="2.60.120.200">
    <property type="match status" value="1"/>
</dbReference>
<feature type="domain" description="LamG-like jellyroll fold" evidence="9">
    <location>
        <begin position="518"/>
        <end position="653"/>
    </location>
</feature>
<evidence type="ECO:0000313" key="11">
    <source>
        <dbReference type="Proteomes" id="UP000595636"/>
    </source>
</evidence>
<dbReference type="Pfam" id="PF13385">
    <property type="entry name" value="Laminin_G_3"/>
    <property type="match status" value="1"/>
</dbReference>
<dbReference type="InterPro" id="IPR006558">
    <property type="entry name" value="LamG-like"/>
</dbReference>
<feature type="domain" description="Laminin G" evidence="8">
    <location>
        <begin position="518"/>
        <end position="648"/>
    </location>
</feature>
<dbReference type="PANTHER" id="PTHR10628">
    <property type="entry name" value="SIALIDASE"/>
    <property type="match status" value="1"/>
</dbReference>
<dbReference type="Gene3D" id="2.120.10.10">
    <property type="match status" value="1"/>
</dbReference>
<dbReference type="InterPro" id="IPR013517">
    <property type="entry name" value="FG-GAP"/>
</dbReference>
<dbReference type="InterPro" id="IPR028994">
    <property type="entry name" value="Integrin_alpha_N"/>
</dbReference>
<dbReference type="CDD" id="cd15482">
    <property type="entry name" value="Sialidase_non-viral"/>
    <property type="match status" value="1"/>
</dbReference>
<dbReference type="SUPFAM" id="SSF69318">
    <property type="entry name" value="Integrin alpha N-terminal domain"/>
    <property type="match status" value="1"/>
</dbReference>
<comment type="similarity">
    <text evidence="2">Belongs to the glycosyl hydrolase 33 family.</text>
</comment>
<dbReference type="InterPro" id="IPR036278">
    <property type="entry name" value="Sialidase_sf"/>
</dbReference>
<dbReference type="AlphaFoldDB" id="A0A7T7KUJ5"/>
<evidence type="ECO:0000256" key="4">
    <source>
        <dbReference type="ARBA" id="ARBA00022729"/>
    </source>
</evidence>